<dbReference type="Proteomes" id="UP001165121">
    <property type="component" value="Unassembled WGS sequence"/>
</dbReference>
<protein>
    <submittedName>
        <fullName evidence="4">Unnamed protein product</fullName>
    </submittedName>
</protein>
<dbReference type="InterPro" id="IPR027417">
    <property type="entry name" value="P-loop_NTPase"/>
</dbReference>
<dbReference type="OrthoDB" id="5967843at2759"/>
<reference evidence="4" key="1">
    <citation type="submission" date="2023-04" db="EMBL/GenBank/DDBJ databases">
        <title>Phytophthora fragariaefolia NBRC 109709.</title>
        <authorList>
            <person name="Ichikawa N."/>
            <person name="Sato H."/>
            <person name="Tonouchi N."/>
        </authorList>
    </citation>
    <scope>NUCLEOTIDE SEQUENCE</scope>
    <source>
        <strain evidence="4">NBRC 109709</strain>
    </source>
</reference>
<organism evidence="4 5">
    <name type="scientific">Phytophthora fragariaefolia</name>
    <dbReference type="NCBI Taxonomy" id="1490495"/>
    <lineage>
        <taxon>Eukaryota</taxon>
        <taxon>Sar</taxon>
        <taxon>Stramenopiles</taxon>
        <taxon>Oomycota</taxon>
        <taxon>Peronosporomycetes</taxon>
        <taxon>Peronosporales</taxon>
        <taxon>Peronosporaceae</taxon>
        <taxon>Phytophthora</taxon>
    </lineage>
</organism>
<dbReference type="InterPro" id="IPR056884">
    <property type="entry name" value="NPHP3-like_N"/>
</dbReference>
<feature type="region of interest" description="Disordered" evidence="2">
    <location>
        <begin position="690"/>
        <end position="758"/>
    </location>
</feature>
<gene>
    <name evidence="4" type="ORF">Pfra01_000056000</name>
</gene>
<dbReference type="PANTHER" id="PTHR10039">
    <property type="entry name" value="AMELOGENIN"/>
    <property type="match status" value="1"/>
</dbReference>
<evidence type="ECO:0000256" key="1">
    <source>
        <dbReference type="ARBA" id="ARBA00022737"/>
    </source>
</evidence>
<keyword evidence="1" id="KW-0677">Repeat</keyword>
<evidence type="ECO:0000256" key="2">
    <source>
        <dbReference type="SAM" id="MobiDB-lite"/>
    </source>
</evidence>
<dbReference type="Gene3D" id="3.40.50.300">
    <property type="entry name" value="P-loop containing nucleotide triphosphate hydrolases"/>
    <property type="match status" value="1"/>
</dbReference>
<comment type="caution">
    <text evidence="4">The sequence shown here is derived from an EMBL/GenBank/DDBJ whole genome shotgun (WGS) entry which is preliminary data.</text>
</comment>
<dbReference type="EMBL" id="BSXT01000041">
    <property type="protein sequence ID" value="GMF15782.1"/>
    <property type="molecule type" value="Genomic_DNA"/>
</dbReference>
<dbReference type="PANTHER" id="PTHR10039:SF16">
    <property type="entry name" value="GPI INOSITOL-DEACYLASE"/>
    <property type="match status" value="1"/>
</dbReference>
<evidence type="ECO:0000313" key="5">
    <source>
        <dbReference type="Proteomes" id="UP001165121"/>
    </source>
</evidence>
<accession>A0A9W6TLS7</accession>
<evidence type="ECO:0000313" key="4">
    <source>
        <dbReference type="EMBL" id="GMF15782.1"/>
    </source>
</evidence>
<name>A0A9W6TLS7_9STRA</name>
<feature type="compositionally biased region" description="Polar residues" evidence="2">
    <location>
        <begin position="241"/>
        <end position="251"/>
    </location>
</feature>
<dbReference type="AlphaFoldDB" id="A0A9W6TLS7"/>
<sequence>MVGTMHRLKNKLRSSRLGSAKKDAAWALDEDSLRLKQAQDDAGRFDRSDTLTDTVHVTDDVEDMFYGRGTTRSTAADVPQYRTTEQMRGNNLTLSALQEDAETPSSASNLSSSFSQFSVTTPSNYAASTPGNVSASSFGVHHRGGFGASAAATPGAAPTLVEEGELERLRAEVLEVKEEVRAVRREVMNELHMTRYDVLKELTLLKGAVAQLAQHSAAASESSTDSSSSDPLSAEDRAALTRQTSTKTSVATRERLAASRANVQKTPPPAARASVRLTQLAPVADDALSTPLTRQQINEMFPLIDFTSDLAAHARALTPGSRTWALTRVEEWMDSRFNGGSDLLLAVVGEGGTGKSAFLGTVAQQFRGNLVAAHCCQFDRKSKSSPRNVLLSLVHQLVDNLPQFKNQLARLNLKYVLEEADPVLLAGKVLVDPLNSLEEPMHATFIMVDGIDQCAAGSHGRNELLEFFAQVIPQLPSWVGFLLSSKPSSKLAKRLPVSSVLDFSAENNAFVADVSSLVEDIARNFSDDDFAEAKTVLKKKSGGNFAYLEFTKQALSHPGMAAASKEGGVPLAVLKYLPETLYDIYAEIFEDKFGQARARVWGKAKPLLELVVGAASGPYSPVTEEQAKQHFNLSAEDLRMLRRSFVDLVAVKRGAYRIESSALCGWLTDSSRSEEQFYFSIDNALQALRKMRRGGSSESTSGNSGSSSDGSSLSTHHGLSRASSRPTSSKSHHKSHVRHEPRNNPDFKPVGILKRGTQ</sequence>
<feature type="region of interest" description="Disordered" evidence="2">
    <location>
        <begin position="216"/>
        <end position="275"/>
    </location>
</feature>
<keyword evidence="5" id="KW-1185">Reference proteome</keyword>
<proteinExistence type="predicted"/>
<dbReference type="Pfam" id="PF24883">
    <property type="entry name" value="NPHP3_N"/>
    <property type="match status" value="1"/>
</dbReference>
<feature type="compositionally biased region" description="Low complexity" evidence="2">
    <location>
        <begin position="694"/>
        <end position="729"/>
    </location>
</feature>
<feature type="domain" description="Nephrocystin 3-like N-terminal" evidence="3">
    <location>
        <begin position="321"/>
        <end position="485"/>
    </location>
</feature>
<feature type="compositionally biased region" description="Low complexity" evidence="2">
    <location>
        <begin position="216"/>
        <end position="232"/>
    </location>
</feature>
<evidence type="ECO:0000259" key="3">
    <source>
        <dbReference type="Pfam" id="PF24883"/>
    </source>
</evidence>